<name>A0A1R3KG85_COCAP</name>
<dbReference type="AlphaFoldDB" id="A0A1R3KG85"/>
<accession>A0A1R3KG85</accession>
<proteinExistence type="predicted"/>
<reference evidence="1 2" key="1">
    <citation type="submission" date="2013-09" db="EMBL/GenBank/DDBJ databases">
        <title>Corchorus capsularis genome sequencing.</title>
        <authorList>
            <person name="Alam M."/>
            <person name="Haque M.S."/>
            <person name="Islam M.S."/>
            <person name="Emdad E.M."/>
            <person name="Islam M.M."/>
            <person name="Ahmed B."/>
            <person name="Halim A."/>
            <person name="Hossen Q.M.M."/>
            <person name="Hossain M.Z."/>
            <person name="Ahmed R."/>
            <person name="Khan M.M."/>
            <person name="Islam R."/>
            <person name="Rashid M.M."/>
            <person name="Khan S.A."/>
            <person name="Rahman M.S."/>
            <person name="Alam M."/>
        </authorList>
    </citation>
    <scope>NUCLEOTIDE SEQUENCE [LARGE SCALE GENOMIC DNA]</scope>
    <source>
        <strain evidence="2">cv. CVL-1</strain>
        <tissue evidence="1">Whole seedling</tissue>
    </source>
</reference>
<dbReference type="EMBL" id="AWWV01005052">
    <property type="protein sequence ID" value="OMP06091.1"/>
    <property type="molecule type" value="Genomic_DNA"/>
</dbReference>
<keyword evidence="2" id="KW-1185">Reference proteome</keyword>
<sequence>MASGSNAATCDGMGAGFKGFRLHKKLKPLKQCFKKLEWLL</sequence>
<dbReference type="Proteomes" id="UP000188268">
    <property type="component" value="Unassembled WGS sequence"/>
</dbReference>
<evidence type="ECO:0000313" key="1">
    <source>
        <dbReference type="EMBL" id="OMP06091.1"/>
    </source>
</evidence>
<organism evidence="1 2">
    <name type="scientific">Corchorus capsularis</name>
    <name type="common">Jute</name>
    <dbReference type="NCBI Taxonomy" id="210143"/>
    <lineage>
        <taxon>Eukaryota</taxon>
        <taxon>Viridiplantae</taxon>
        <taxon>Streptophyta</taxon>
        <taxon>Embryophyta</taxon>
        <taxon>Tracheophyta</taxon>
        <taxon>Spermatophyta</taxon>
        <taxon>Magnoliopsida</taxon>
        <taxon>eudicotyledons</taxon>
        <taxon>Gunneridae</taxon>
        <taxon>Pentapetalae</taxon>
        <taxon>rosids</taxon>
        <taxon>malvids</taxon>
        <taxon>Malvales</taxon>
        <taxon>Malvaceae</taxon>
        <taxon>Grewioideae</taxon>
        <taxon>Apeibeae</taxon>
        <taxon>Corchorus</taxon>
    </lineage>
</organism>
<gene>
    <name evidence="1" type="ORF">CCACVL1_01715</name>
</gene>
<dbReference type="Gramene" id="OMP06091">
    <property type="protein sequence ID" value="OMP06091"/>
    <property type="gene ID" value="CCACVL1_01715"/>
</dbReference>
<comment type="caution">
    <text evidence="1">The sequence shown here is derived from an EMBL/GenBank/DDBJ whole genome shotgun (WGS) entry which is preliminary data.</text>
</comment>
<protein>
    <submittedName>
        <fullName evidence="1">Uncharacterized protein</fullName>
    </submittedName>
</protein>
<evidence type="ECO:0000313" key="2">
    <source>
        <dbReference type="Proteomes" id="UP000188268"/>
    </source>
</evidence>